<keyword evidence="7" id="KW-0067">ATP-binding</keyword>
<dbReference type="Pfam" id="PF07730">
    <property type="entry name" value="HisKA_3"/>
    <property type="match status" value="1"/>
</dbReference>
<dbReference type="EC" id="2.7.13.3" evidence="2"/>
<evidence type="ECO:0000313" key="12">
    <source>
        <dbReference type="Proteomes" id="UP000763557"/>
    </source>
</evidence>
<keyword evidence="9" id="KW-0812">Transmembrane</keyword>
<dbReference type="InterPro" id="IPR003594">
    <property type="entry name" value="HATPase_dom"/>
</dbReference>
<dbReference type="CDD" id="cd16917">
    <property type="entry name" value="HATPase_UhpB-NarQ-NarX-like"/>
    <property type="match status" value="1"/>
</dbReference>
<keyword evidence="5" id="KW-0547">Nucleotide-binding</keyword>
<evidence type="ECO:0000256" key="1">
    <source>
        <dbReference type="ARBA" id="ARBA00000085"/>
    </source>
</evidence>
<dbReference type="InterPro" id="IPR036890">
    <property type="entry name" value="HATPase_C_sf"/>
</dbReference>
<evidence type="ECO:0000259" key="10">
    <source>
        <dbReference type="SMART" id="SM00387"/>
    </source>
</evidence>
<evidence type="ECO:0000256" key="3">
    <source>
        <dbReference type="ARBA" id="ARBA00022553"/>
    </source>
</evidence>
<dbReference type="SMART" id="SM00387">
    <property type="entry name" value="HATPase_c"/>
    <property type="match status" value="1"/>
</dbReference>
<dbReference type="RefSeq" id="WP_173141571.1">
    <property type="nucleotide sequence ID" value="NZ_CBCSGW010000048.1"/>
</dbReference>
<organism evidence="11 12">
    <name type="scientific">Kibdelosporangium persicum</name>
    <dbReference type="NCBI Taxonomy" id="2698649"/>
    <lineage>
        <taxon>Bacteria</taxon>
        <taxon>Bacillati</taxon>
        <taxon>Actinomycetota</taxon>
        <taxon>Actinomycetes</taxon>
        <taxon>Pseudonocardiales</taxon>
        <taxon>Pseudonocardiaceae</taxon>
        <taxon>Kibdelosporangium</taxon>
    </lineage>
</organism>
<comment type="caution">
    <text evidence="11">The sequence shown here is derived from an EMBL/GenBank/DDBJ whole genome shotgun (WGS) entry which is preliminary data.</text>
</comment>
<keyword evidence="8" id="KW-0902">Two-component regulatory system</keyword>
<dbReference type="Pfam" id="PF02518">
    <property type="entry name" value="HATPase_c"/>
    <property type="match status" value="1"/>
</dbReference>
<dbReference type="Proteomes" id="UP000763557">
    <property type="component" value="Unassembled WGS sequence"/>
</dbReference>
<dbReference type="GO" id="GO:0016301">
    <property type="term" value="F:kinase activity"/>
    <property type="evidence" value="ECO:0007669"/>
    <property type="project" value="UniProtKB-KW"/>
</dbReference>
<feature type="domain" description="Histidine kinase/HSP90-like ATPase" evidence="10">
    <location>
        <begin position="289"/>
        <end position="378"/>
    </location>
</feature>
<reference evidence="11 12" key="1">
    <citation type="submission" date="2020-01" db="EMBL/GenBank/DDBJ databases">
        <title>Kibdelosporangium persica a novel Actinomycetes from a hot desert in Iran.</title>
        <authorList>
            <person name="Safaei N."/>
            <person name="Zaburannyi N."/>
            <person name="Mueller R."/>
            <person name="Wink J."/>
        </authorList>
    </citation>
    <scope>NUCLEOTIDE SEQUENCE [LARGE SCALE GENOMIC DNA]</scope>
    <source>
        <strain evidence="11 12">4NS15</strain>
    </source>
</reference>
<gene>
    <name evidence="11" type="ORF">GC106_77250</name>
</gene>
<evidence type="ECO:0000256" key="5">
    <source>
        <dbReference type="ARBA" id="ARBA00022741"/>
    </source>
</evidence>
<dbReference type="Pfam" id="PF23539">
    <property type="entry name" value="DUF7134"/>
    <property type="match status" value="1"/>
</dbReference>
<evidence type="ECO:0000313" key="11">
    <source>
        <dbReference type="EMBL" id="NRN70455.1"/>
    </source>
</evidence>
<dbReference type="InterPro" id="IPR055558">
    <property type="entry name" value="DUF7134"/>
</dbReference>
<dbReference type="Gene3D" id="1.20.5.1930">
    <property type="match status" value="1"/>
</dbReference>
<feature type="transmembrane region" description="Helical" evidence="9">
    <location>
        <begin position="72"/>
        <end position="91"/>
    </location>
</feature>
<accession>A0ABX2FI99</accession>
<feature type="transmembrane region" description="Helical" evidence="9">
    <location>
        <begin position="12"/>
        <end position="34"/>
    </location>
</feature>
<evidence type="ECO:0000256" key="7">
    <source>
        <dbReference type="ARBA" id="ARBA00022840"/>
    </source>
</evidence>
<dbReference type="PANTHER" id="PTHR24421:SF10">
    <property type="entry name" value="NITRATE_NITRITE SENSOR PROTEIN NARQ"/>
    <property type="match status" value="1"/>
</dbReference>
<evidence type="ECO:0000256" key="8">
    <source>
        <dbReference type="ARBA" id="ARBA00023012"/>
    </source>
</evidence>
<feature type="transmembrane region" description="Helical" evidence="9">
    <location>
        <begin position="145"/>
        <end position="164"/>
    </location>
</feature>
<dbReference type="SUPFAM" id="SSF55874">
    <property type="entry name" value="ATPase domain of HSP90 chaperone/DNA topoisomerase II/histidine kinase"/>
    <property type="match status" value="1"/>
</dbReference>
<keyword evidence="3" id="KW-0597">Phosphoprotein</keyword>
<keyword evidence="9" id="KW-0472">Membrane</keyword>
<sequence>MPGQRPFLARRLKLWELVAVDTVAAAVLLAVHISFLSVVDDSQPPFAGPLWFGWLISAVATVPVAVRRLWPVPMFAVALLGSMLATFFSATREPWIPAAAVLYVLSATNRGPVVSLVAALACTAVASVSTAIFTEQSFSDLPRDILVLVTMVMVTAWALGRWIWARRSYAATSARQLAESMVNDERLRIARELHDIVAHSMSLIAVKAGIANHVADQRPEEARDALRVIESTSRNTLNDMRRMLGVLRSDSPELAPAPGLSGLPELAERARSAGVAVTMTAPAVSLPSGVEMSVYRIVQEALTNVVKHAGPVPCTVTVTTSGQEVRITVVDSGPGGTPGSGHGLIGMRERVMMYGGEFSAGPLPTGGFAVSASLPYTAEAS</sequence>
<proteinExistence type="predicted"/>
<dbReference type="PANTHER" id="PTHR24421">
    <property type="entry name" value="NITRATE/NITRITE SENSOR PROTEIN NARX-RELATED"/>
    <property type="match status" value="1"/>
</dbReference>
<evidence type="ECO:0000256" key="2">
    <source>
        <dbReference type="ARBA" id="ARBA00012438"/>
    </source>
</evidence>
<protein>
    <recommendedName>
        <fullName evidence="2">histidine kinase</fullName>
        <ecNumber evidence="2">2.7.13.3</ecNumber>
    </recommendedName>
</protein>
<comment type="catalytic activity">
    <reaction evidence="1">
        <text>ATP + protein L-histidine = ADP + protein N-phospho-L-histidine.</text>
        <dbReference type="EC" id="2.7.13.3"/>
    </reaction>
</comment>
<evidence type="ECO:0000256" key="9">
    <source>
        <dbReference type="SAM" id="Phobius"/>
    </source>
</evidence>
<feature type="transmembrane region" description="Helical" evidence="9">
    <location>
        <begin position="46"/>
        <end position="65"/>
    </location>
</feature>
<feature type="transmembrane region" description="Helical" evidence="9">
    <location>
        <begin position="111"/>
        <end position="133"/>
    </location>
</feature>
<dbReference type="EMBL" id="JAAATY010000039">
    <property type="protein sequence ID" value="NRN70455.1"/>
    <property type="molecule type" value="Genomic_DNA"/>
</dbReference>
<keyword evidence="12" id="KW-1185">Reference proteome</keyword>
<evidence type="ECO:0000256" key="4">
    <source>
        <dbReference type="ARBA" id="ARBA00022679"/>
    </source>
</evidence>
<evidence type="ECO:0000256" key="6">
    <source>
        <dbReference type="ARBA" id="ARBA00022777"/>
    </source>
</evidence>
<dbReference type="Gene3D" id="3.30.565.10">
    <property type="entry name" value="Histidine kinase-like ATPase, C-terminal domain"/>
    <property type="match status" value="1"/>
</dbReference>
<keyword evidence="4" id="KW-0808">Transferase</keyword>
<dbReference type="InterPro" id="IPR050482">
    <property type="entry name" value="Sensor_HK_TwoCompSys"/>
</dbReference>
<name>A0ABX2FI99_9PSEU</name>
<dbReference type="InterPro" id="IPR011712">
    <property type="entry name" value="Sig_transdc_His_kin_sub3_dim/P"/>
</dbReference>
<keyword evidence="6 11" id="KW-0418">Kinase</keyword>
<keyword evidence="9" id="KW-1133">Transmembrane helix</keyword>